<evidence type="ECO:0000256" key="7">
    <source>
        <dbReference type="ARBA" id="ARBA00023295"/>
    </source>
</evidence>
<dbReference type="InterPro" id="IPR013738">
    <property type="entry name" value="Beta_galactosidase_Trimer"/>
</dbReference>
<sequence>MPQTNPNRFDPVQQAADMLELGVCYYPEQWPRAKWEEDARRMVELGLAWVRIGEFAWAHIEPRPGEFHWKSMDEAVDVLGKAGLKVILGTPTAAPPKWLVDRHPDILPVDVKGVVRKFGARRHYCFSSRRYRIEAARIVEAMAARYGANPFVHAWQTDNEYGDHDTIHSYSDEARRAFREWLAARYGTIEALNQAWGTSFWAMHYNGFDEIDLPNNLVEEPSPTHLVDYMRFSSDQVKSFNKAQVDIIRRHSPGRPVTHNFMSQNTDFNHYKVGEDIDVASWDVYPMGGLLNGRLSAEDKARYLRVGDPDQTAFNHDLYRAVGRGRVWVMEQQPGPVNWAAHNQAPADGMVRLWTWLAYAHGVDMVSYFRWRQAPFAQEQFHAGLLLPDSETDQGYLEVAQVIEEMKRIPRGEAREKAKVAIVLDYESRFATRALPQGRGYAGAAIALDWYSAVARLGVDVDIIGQHSDLAGYALVLAPDLVIVDPDFVARLKASDAKILFGPRSGSKTRDMHIPENLPPRPLCDLIDLRVTRVESLPDFHDERVLHGNSSYPVGTWRETVCTGETVLATFEGAYRNGSPALVGNEKARYLATLPQGEFLLKLIGEALAWAGVETLPDLGDLRVARRGRLHFAFNYGPAPAAVPAKPGATFLVGESLLAPADVAIWTVD</sequence>
<organism evidence="15 16">
    <name type="scientific">Mycoplana dimorpha</name>
    <dbReference type="NCBI Taxonomy" id="28320"/>
    <lineage>
        <taxon>Bacteria</taxon>
        <taxon>Pseudomonadati</taxon>
        <taxon>Pseudomonadota</taxon>
        <taxon>Alphaproteobacteria</taxon>
        <taxon>Hyphomicrobiales</taxon>
        <taxon>Rhizobiaceae</taxon>
        <taxon>Mycoplana</taxon>
    </lineage>
</organism>
<dbReference type="SUPFAM" id="SSF52317">
    <property type="entry name" value="Class I glutamine amidotransferase-like"/>
    <property type="match status" value="1"/>
</dbReference>
<evidence type="ECO:0000256" key="8">
    <source>
        <dbReference type="PIRNR" id="PIRNR001084"/>
    </source>
</evidence>
<protein>
    <recommendedName>
        <fullName evidence="3 8">Beta-galactosidase</fullName>
        <shortName evidence="8">Beta-gal</shortName>
        <ecNumber evidence="3 8">3.2.1.23</ecNumber>
    </recommendedName>
</protein>
<dbReference type="InterPro" id="IPR003476">
    <property type="entry name" value="Glyco_hydro_42"/>
</dbReference>
<evidence type="ECO:0000313" key="16">
    <source>
        <dbReference type="Proteomes" id="UP000241247"/>
    </source>
</evidence>
<proteinExistence type="inferred from homology"/>
<dbReference type="PANTHER" id="PTHR36447">
    <property type="entry name" value="BETA-GALACTOSIDASE GANA"/>
    <property type="match status" value="1"/>
</dbReference>
<feature type="domain" description="Beta-galactosidase C-terminal" evidence="14">
    <location>
        <begin position="622"/>
        <end position="666"/>
    </location>
</feature>
<keyword evidence="7 8" id="KW-0326">Glycosidase</keyword>
<name>A0A2T5B3G9_MYCDI</name>
<evidence type="ECO:0000259" key="13">
    <source>
        <dbReference type="Pfam" id="PF08532"/>
    </source>
</evidence>
<evidence type="ECO:0000256" key="11">
    <source>
        <dbReference type="PIRSR" id="PIRSR001084-3"/>
    </source>
</evidence>
<keyword evidence="4 11" id="KW-0479">Metal-binding</keyword>
<dbReference type="CDD" id="cd03143">
    <property type="entry name" value="A4_beta-galactosidase_middle_domain"/>
    <property type="match status" value="1"/>
</dbReference>
<evidence type="ECO:0000256" key="9">
    <source>
        <dbReference type="PIRSR" id="PIRSR001084-1"/>
    </source>
</evidence>
<evidence type="ECO:0000256" key="4">
    <source>
        <dbReference type="ARBA" id="ARBA00022723"/>
    </source>
</evidence>
<gene>
    <name evidence="15" type="ORF">C7449_106204</name>
</gene>
<dbReference type="GO" id="GO:0004565">
    <property type="term" value="F:beta-galactosidase activity"/>
    <property type="evidence" value="ECO:0007669"/>
    <property type="project" value="UniProtKB-EC"/>
</dbReference>
<dbReference type="InterPro" id="IPR029062">
    <property type="entry name" value="Class_I_gatase-like"/>
</dbReference>
<evidence type="ECO:0000256" key="1">
    <source>
        <dbReference type="ARBA" id="ARBA00001412"/>
    </source>
</evidence>
<accession>A0A2T5B3G9</accession>
<comment type="similarity">
    <text evidence="2 8">Belongs to the glycosyl hydrolase 42 family.</text>
</comment>
<evidence type="ECO:0000256" key="3">
    <source>
        <dbReference type="ARBA" id="ARBA00012756"/>
    </source>
</evidence>
<dbReference type="AlphaFoldDB" id="A0A2T5B3G9"/>
<evidence type="ECO:0000256" key="6">
    <source>
        <dbReference type="ARBA" id="ARBA00022833"/>
    </source>
</evidence>
<evidence type="ECO:0000256" key="2">
    <source>
        <dbReference type="ARBA" id="ARBA00005940"/>
    </source>
</evidence>
<dbReference type="Pfam" id="PF08532">
    <property type="entry name" value="Glyco_hydro_42M"/>
    <property type="match status" value="1"/>
</dbReference>
<evidence type="ECO:0000259" key="14">
    <source>
        <dbReference type="Pfam" id="PF08533"/>
    </source>
</evidence>
<dbReference type="PANTHER" id="PTHR36447:SF2">
    <property type="entry name" value="BETA-GALACTOSIDASE YESZ"/>
    <property type="match status" value="1"/>
</dbReference>
<dbReference type="EC" id="3.2.1.23" evidence="3 8"/>
<feature type="domain" description="Glycoside hydrolase family 42 N-terminal" evidence="12">
    <location>
        <begin position="24"/>
        <end position="409"/>
    </location>
</feature>
<feature type="binding site" evidence="10">
    <location>
        <position position="339"/>
    </location>
    <ligand>
        <name>substrate</name>
    </ligand>
</feature>
<feature type="binding site" evidence="10">
    <location>
        <position position="159"/>
    </location>
    <ligand>
        <name>substrate</name>
    </ligand>
</feature>
<dbReference type="InterPro" id="IPR013529">
    <property type="entry name" value="Glyco_hydro_42_N"/>
</dbReference>
<comment type="caution">
    <text evidence="15">The sequence shown here is derived from an EMBL/GenBank/DDBJ whole genome shotgun (WGS) entry which is preliminary data.</text>
</comment>
<keyword evidence="5 8" id="KW-0378">Hydrolase</keyword>
<evidence type="ECO:0000256" key="5">
    <source>
        <dbReference type="ARBA" id="ARBA00022801"/>
    </source>
</evidence>
<evidence type="ECO:0000313" key="15">
    <source>
        <dbReference type="EMBL" id="PTM93519.1"/>
    </source>
</evidence>
<dbReference type="Pfam" id="PF08533">
    <property type="entry name" value="Glyco_hydro_42C"/>
    <property type="match status" value="1"/>
</dbReference>
<dbReference type="Gene3D" id="3.20.20.80">
    <property type="entry name" value="Glycosidases"/>
    <property type="match status" value="1"/>
</dbReference>
<evidence type="ECO:0000259" key="12">
    <source>
        <dbReference type="Pfam" id="PF02449"/>
    </source>
</evidence>
<dbReference type="Proteomes" id="UP000241247">
    <property type="component" value="Unassembled WGS sequence"/>
</dbReference>
<comment type="catalytic activity">
    <reaction evidence="1 8">
        <text>Hydrolysis of terminal non-reducing beta-D-galactose residues in beta-D-galactosides.</text>
        <dbReference type="EC" id="3.2.1.23"/>
    </reaction>
</comment>
<dbReference type="Gene3D" id="2.60.40.1180">
    <property type="entry name" value="Golgi alpha-mannosidase II"/>
    <property type="match status" value="1"/>
</dbReference>
<feature type="binding site" evidence="10">
    <location>
        <position position="121"/>
    </location>
    <ligand>
        <name>substrate</name>
    </ligand>
</feature>
<dbReference type="InterPro" id="IPR017853">
    <property type="entry name" value="GH"/>
</dbReference>
<feature type="active site" description="Nucleophile" evidence="9">
    <location>
        <position position="331"/>
    </location>
</feature>
<evidence type="ECO:0000256" key="10">
    <source>
        <dbReference type="PIRSR" id="PIRSR001084-2"/>
    </source>
</evidence>
<dbReference type="EMBL" id="PZZZ01000006">
    <property type="protein sequence ID" value="PTM93519.1"/>
    <property type="molecule type" value="Genomic_DNA"/>
</dbReference>
<keyword evidence="16" id="KW-1185">Reference proteome</keyword>
<dbReference type="Pfam" id="PF02449">
    <property type="entry name" value="Glyco_hydro_42"/>
    <property type="match status" value="1"/>
</dbReference>
<feature type="active site" description="Proton donor" evidence="9">
    <location>
        <position position="160"/>
    </location>
</feature>
<dbReference type="PIRSF" id="PIRSF001084">
    <property type="entry name" value="B-galactosidase"/>
    <property type="match status" value="1"/>
</dbReference>
<dbReference type="SUPFAM" id="SSF51011">
    <property type="entry name" value="Glycosyl hydrolase domain"/>
    <property type="match status" value="1"/>
</dbReference>
<dbReference type="GO" id="GO:0046872">
    <property type="term" value="F:metal ion binding"/>
    <property type="evidence" value="ECO:0007669"/>
    <property type="project" value="UniProtKB-KW"/>
</dbReference>
<feature type="binding site" evidence="11">
    <location>
        <position position="125"/>
    </location>
    <ligand>
        <name>Zn(2+)</name>
        <dbReference type="ChEBI" id="CHEBI:29105"/>
    </ligand>
</feature>
<dbReference type="InterPro" id="IPR013739">
    <property type="entry name" value="Beta_galactosidase_C"/>
</dbReference>
<dbReference type="SUPFAM" id="SSF51445">
    <property type="entry name" value="(Trans)glycosidases"/>
    <property type="match status" value="1"/>
</dbReference>
<dbReference type="GO" id="GO:0006012">
    <property type="term" value="P:galactose metabolic process"/>
    <property type="evidence" value="ECO:0007669"/>
    <property type="project" value="InterPro"/>
</dbReference>
<dbReference type="Gene3D" id="3.40.50.880">
    <property type="match status" value="1"/>
</dbReference>
<feature type="domain" description="Beta-galactosidase trimerisation" evidence="13">
    <location>
        <begin position="418"/>
        <end position="613"/>
    </location>
</feature>
<dbReference type="InterPro" id="IPR013780">
    <property type="entry name" value="Glyco_hydro_b"/>
</dbReference>
<dbReference type="GO" id="GO:0009341">
    <property type="term" value="C:beta-galactosidase complex"/>
    <property type="evidence" value="ECO:0007669"/>
    <property type="project" value="InterPro"/>
</dbReference>
<keyword evidence="6 11" id="KW-0862">Zinc</keyword>
<reference evidence="15 16" key="1">
    <citation type="submission" date="2018-04" db="EMBL/GenBank/DDBJ databases">
        <title>Genomic Encyclopedia of Type Strains, Phase IV (KMG-IV): sequencing the most valuable type-strain genomes for metagenomic binning, comparative biology and taxonomic classification.</title>
        <authorList>
            <person name="Goeker M."/>
        </authorList>
    </citation>
    <scope>NUCLEOTIDE SEQUENCE [LARGE SCALE GENOMIC DNA]</scope>
    <source>
        <strain evidence="15 16">DSM 7138</strain>
    </source>
</reference>